<accession>A0A0G1AAK0</accession>
<dbReference type="GO" id="GO:0043335">
    <property type="term" value="P:protein unfolding"/>
    <property type="evidence" value="ECO:0007669"/>
    <property type="project" value="TreeGrafter"/>
</dbReference>
<dbReference type="STRING" id="1618356.UU93_C0022G0002"/>
<evidence type="ECO:0000256" key="8">
    <source>
        <dbReference type="ARBA" id="ARBA00023235"/>
    </source>
</evidence>
<feature type="domain" description="Trigger factor C-terminal" evidence="11">
    <location>
        <begin position="140"/>
        <end position="227"/>
    </location>
</feature>
<evidence type="ECO:0000256" key="2">
    <source>
        <dbReference type="ARBA" id="ARBA00004496"/>
    </source>
</evidence>
<comment type="subcellular location">
    <subcellularLocation>
        <location evidence="2">Cytoplasm</location>
    </subcellularLocation>
</comment>
<evidence type="ECO:0000256" key="7">
    <source>
        <dbReference type="ARBA" id="ARBA00023186"/>
    </source>
</evidence>
<evidence type="ECO:0000256" key="1">
    <source>
        <dbReference type="ARBA" id="ARBA00000971"/>
    </source>
</evidence>
<dbReference type="GO" id="GO:0015031">
    <property type="term" value="P:protein transport"/>
    <property type="evidence" value="ECO:0007669"/>
    <property type="project" value="InterPro"/>
</dbReference>
<reference evidence="12 13" key="1">
    <citation type="journal article" date="2015" name="Nature">
        <title>rRNA introns, odd ribosomes, and small enigmatic genomes across a large radiation of phyla.</title>
        <authorList>
            <person name="Brown C.T."/>
            <person name="Hug L.A."/>
            <person name="Thomas B.C."/>
            <person name="Sharon I."/>
            <person name="Castelle C.J."/>
            <person name="Singh A."/>
            <person name="Wilkins M.J."/>
            <person name="Williams K.H."/>
            <person name="Banfield J.F."/>
        </authorList>
    </citation>
    <scope>NUCLEOTIDE SEQUENCE [LARGE SCALE GENOMIC DNA]</scope>
</reference>
<dbReference type="SUPFAM" id="SSF109998">
    <property type="entry name" value="Triger factor/SurA peptide-binding domain-like"/>
    <property type="match status" value="1"/>
</dbReference>
<dbReference type="InterPro" id="IPR027304">
    <property type="entry name" value="Trigger_fact/SurA_dom_sf"/>
</dbReference>
<dbReference type="GO" id="GO:0043022">
    <property type="term" value="F:ribosome binding"/>
    <property type="evidence" value="ECO:0007669"/>
    <property type="project" value="TreeGrafter"/>
</dbReference>
<organism evidence="12 13">
    <name type="scientific">Candidatus Amesbacteria bacterium GW2011_GWA2_42_12</name>
    <dbReference type="NCBI Taxonomy" id="1618356"/>
    <lineage>
        <taxon>Bacteria</taxon>
        <taxon>Candidatus Amesiibacteriota</taxon>
    </lineage>
</organism>
<dbReference type="PANTHER" id="PTHR30560:SF3">
    <property type="entry name" value="TRIGGER FACTOR-LIKE PROTEIN TIG, CHLOROPLASTIC"/>
    <property type="match status" value="1"/>
</dbReference>
<evidence type="ECO:0000313" key="13">
    <source>
        <dbReference type="Proteomes" id="UP000034160"/>
    </source>
</evidence>
<evidence type="ECO:0000256" key="6">
    <source>
        <dbReference type="ARBA" id="ARBA00023110"/>
    </source>
</evidence>
<dbReference type="GO" id="GO:0003755">
    <property type="term" value="F:peptidyl-prolyl cis-trans isomerase activity"/>
    <property type="evidence" value="ECO:0007669"/>
    <property type="project" value="UniProtKB-KW"/>
</dbReference>
<dbReference type="EC" id="5.2.1.8" evidence="4"/>
<evidence type="ECO:0000256" key="4">
    <source>
        <dbReference type="ARBA" id="ARBA00013194"/>
    </source>
</evidence>
<dbReference type="Gene3D" id="1.10.3120.10">
    <property type="entry name" value="Trigger factor, C-terminal domain"/>
    <property type="match status" value="1"/>
</dbReference>
<keyword evidence="8" id="KW-0413">Isomerase</keyword>
<sequence length="241" mass="26421">MTKATITQKPDGTLTFELTLSSQTIADTYQQVLSEVGKTAEIKGFRPGKAPLSMVEATSDKSKLYSHVLEHLLPPAYSKVIHEHQLTPLIEPKVTPKGMEIGKDWTLAVEVATAPTVDLGSYKQYVKTALKKLKNLPAGKAGDAKPDDKLNLIFDALLAGSKLVVSPLLIQEEAKSALSRLAKQLTELKLTVADYAKSLKKTPEELISQYKKSAETNLKLEFILRTINPDRKKALDILSAL</sequence>
<dbReference type="InterPro" id="IPR008880">
    <property type="entry name" value="Trigger_fac_C"/>
</dbReference>
<evidence type="ECO:0000313" key="12">
    <source>
        <dbReference type="EMBL" id="KKS31106.1"/>
    </source>
</evidence>
<dbReference type="InterPro" id="IPR008881">
    <property type="entry name" value="Trigger_fac_ribosome-bd_bac"/>
</dbReference>
<gene>
    <name evidence="12" type="ORF">UU93_C0022G0002</name>
</gene>
<protein>
    <recommendedName>
        <fullName evidence="5">Trigger factor</fullName>
        <ecNumber evidence="4">5.2.1.8</ecNumber>
    </recommendedName>
    <alternativeName>
        <fullName evidence="9">PPIase</fullName>
    </alternativeName>
</protein>
<comment type="similarity">
    <text evidence="3">Belongs to the FKBP-type PPIase family. Tig subfamily.</text>
</comment>
<evidence type="ECO:0000259" key="11">
    <source>
        <dbReference type="Pfam" id="PF05698"/>
    </source>
</evidence>
<dbReference type="SUPFAM" id="SSF102735">
    <property type="entry name" value="Trigger factor ribosome-binding domain"/>
    <property type="match status" value="1"/>
</dbReference>
<evidence type="ECO:0000256" key="5">
    <source>
        <dbReference type="ARBA" id="ARBA00016902"/>
    </source>
</evidence>
<dbReference type="InterPro" id="IPR036611">
    <property type="entry name" value="Trigger_fac_ribosome-bd_sf"/>
</dbReference>
<dbReference type="EMBL" id="LCCN01000022">
    <property type="protein sequence ID" value="KKS31106.1"/>
    <property type="molecule type" value="Genomic_DNA"/>
</dbReference>
<dbReference type="InterPro" id="IPR037041">
    <property type="entry name" value="Trigger_fac_C_sf"/>
</dbReference>
<dbReference type="Pfam" id="PF05698">
    <property type="entry name" value="Trigger_C"/>
    <property type="match status" value="1"/>
</dbReference>
<comment type="catalytic activity">
    <reaction evidence="1">
        <text>[protein]-peptidylproline (omega=180) = [protein]-peptidylproline (omega=0)</text>
        <dbReference type="Rhea" id="RHEA:16237"/>
        <dbReference type="Rhea" id="RHEA-COMP:10747"/>
        <dbReference type="Rhea" id="RHEA-COMP:10748"/>
        <dbReference type="ChEBI" id="CHEBI:83833"/>
        <dbReference type="ChEBI" id="CHEBI:83834"/>
        <dbReference type="EC" id="5.2.1.8"/>
    </reaction>
</comment>
<keyword evidence="7" id="KW-0143">Chaperone</keyword>
<feature type="domain" description="Trigger factor ribosome-binding bacterial" evidence="10">
    <location>
        <begin position="4"/>
        <end position="125"/>
    </location>
</feature>
<name>A0A0G1AAK0_9BACT</name>
<dbReference type="Gene3D" id="3.30.70.1050">
    <property type="entry name" value="Trigger factor ribosome-binding domain"/>
    <property type="match status" value="1"/>
</dbReference>
<evidence type="ECO:0000256" key="3">
    <source>
        <dbReference type="ARBA" id="ARBA00005464"/>
    </source>
</evidence>
<evidence type="ECO:0000259" key="10">
    <source>
        <dbReference type="Pfam" id="PF05697"/>
    </source>
</evidence>
<evidence type="ECO:0000256" key="9">
    <source>
        <dbReference type="ARBA" id="ARBA00029986"/>
    </source>
</evidence>
<dbReference type="PANTHER" id="PTHR30560">
    <property type="entry name" value="TRIGGER FACTOR CHAPERONE AND PEPTIDYL-PROLYL CIS/TRANS ISOMERASE"/>
    <property type="match status" value="1"/>
</dbReference>
<dbReference type="GO" id="GO:0044183">
    <property type="term" value="F:protein folding chaperone"/>
    <property type="evidence" value="ECO:0007669"/>
    <property type="project" value="TreeGrafter"/>
</dbReference>
<dbReference type="GO" id="GO:0005737">
    <property type="term" value="C:cytoplasm"/>
    <property type="evidence" value="ECO:0007669"/>
    <property type="project" value="UniProtKB-SubCell"/>
</dbReference>
<dbReference type="PATRIC" id="fig|1618356.3.peg.706"/>
<dbReference type="Pfam" id="PF05697">
    <property type="entry name" value="Trigger_N"/>
    <property type="match status" value="1"/>
</dbReference>
<dbReference type="InterPro" id="IPR005215">
    <property type="entry name" value="Trig_fac"/>
</dbReference>
<dbReference type="GO" id="GO:0051083">
    <property type="term" value="P:'de novo' cotranslational protein folding"/>
    <property type="evidence" value="ECO:0007669"/>
    <property type="project" value="TreeGrafter"/>
</dbReference>
<dbReference type="AlphaFoldDB" id="A0A0G1AAK0"/>
<keyword evidence="6" id="KW-0697">Rotamase</keyword>
<comment type="caution">
    <text evidence="12">The sequence shown here is derived from an EMBL/GenBank/DDBJ whole genome shotgun (WGS) entry which is preliminary data.</text>
</comment>
<proteinExistence type="inferred from homology"/>
<dbReference type="Proteomes" id="UP000034160">
    <property type="component" value="Unassembled WGS sequence"/>
</dbReference>